<dbReference type="OrthoDB" id="10443942at2759"/>
<reference evidence="8" key="1">
    <citation type="submission" date="2016-10" db="EMBL/GenBank/DDBJ databases">
        <authorList>
            <person name="Benchimol M."/>
            <person name="Almeida L.G."/>
            <person name="Vasconcelos A.T."/>
            <person name="Perreira-Neves A."/>
            <person name="Rosa I.A."/>
            <person name="Tasca T."/>
            <person name="Bogo M.R."/>
            <person name="de Souza W."/>
        </authorList>
    </citation>
    <scope>NUCLEOTIDE SEQUENCE [LARGE SCALE GENOMIC DNA]</scope>
    <source>
        <strain evidence="8">K</strain>
    </source>
</reference>
<dbReference type="InterPro" id="IPR027417">
    <property type="entry name" value="P-loop_NTPase"/>
</dbReference>
<dbReference type="VEuPathDB" id="TrichDB:TRFO_25693"/>
<evidence type="ECO:0000259" key="7">
    <source>
        <dbReference type="PROSITE" id="PS51194"/>
    </source>
</evidence>
<protein>
    <recommendedName>
        <fullName evidence="6">ATP-dependent RNA helicase</fullName>
        <ecNumber evidence="6">3.6.4.13</ecNumber>
    </recommendedName>
</protein>
<keyword evidence="9" id="KW-1185">Reference proteome</keyword>
<accession>A0A1J4K508</accession>
<dbReference type="InterPro" id="IPR025313">
    <property type="entry name" value="SPB4-like_CTE"/>
</dbReference>
<comment type="caution">
    <text evidence="8">The sequence shown here is derived from an EMBL/GenBank/DDBJ whole genome shotgun (WGS) entry which is preliminary data.</text>
</comment>
<feature type="domain" description="Helicase C-terminal" evidence="7">
    <location>
        <begin position="22"/>
        <end position="169"/>
    </location>
</feature>
<evidence type="ECO:0000256" key="4">
    <source>
        <dbReference type="ARBA" id="ARBA00022840"/>
    </source>
</evidence>
<dbReference type="GO" id="GO:0005524">
    <property type="term" value="F:ATP binding"/>
    <property type="evidence" value="ECO:0007669"/>
    <property type="project" value="UniProtKB-UniRule"/>
</dbReference>
<evidence type="ECO:0000256" key="5">
    <source>
        <dbReference type="ARBA" id="ARBA00022884"/>
    </source>
</evidence>
<keyword evidence="5 6" id="KW-0694">RNA-binding</keyword>
<sequence length="235" mass="27151">MSSQNHENHVKLFHSFVPHKYRLLTLVGFIRSHLKDSIVVICCSTGVAEHHSLLFNFLELRAGFLHGKQDQAHREDAVRRFNSGEVPLLFATALLMESTKINRPTWVIHYDIPKEVNTEIKIINNIRPEKFLIFLDESHKQYLELLKTVKLDAKDATTDNISFDVKKIPPVQDQVFKLLDKNHRLYLCSQDGYRELIQTYVNHDNSDIFNAQKLNILDVAINFGLKAPPKLPLSK</sequence>
<dbReference type="PANTHER" id="PTHR24031">
    <property type="entry name" value="RNA HELICASE"/>
    <property type="match status" value="1"/>
</dbReference>
<evidence type="ECO:0000256" key="2">
    <source>
        <dbReference type="ARBA" id="ARBA00022801"/>
    </source>
</evidence>
<keyword evidence="1 6" id="KW-0547">Nucleotide-binding</keyword>
<gene>
    <name evidence="8" type="ORF">TRFO_25693</name>
</gene>
<dbReference type="GO" id="GO:0003723">
    <property type="term" value="F:RNA binding"/>
    <property type="evidence" value="ECO:0007669"/>
    <property type="project" value="UniProtKB-UniRule"/>
</dbReference>
<keyword evidence="2 6" id="KW-0378">Hydrolase</keyword>
<dbReference type="GO" id="GO:0016787">
    <property type="term" value="F:hydrolase activity"/>
    <property type="evidence" value="ECO:0007669"/>
    <property type="project" value="UniProtKB-KW"/>
</dbReference>
<keyword evidence="3 6" id="KW-0347">Helicase</keyword>
<dbReference type="InterPro" id="IPR001650">
    <property type="entry name" value="Helicase_C-like"/>
</dbReference>
<dbReference type="SMART" id="SM01178">
    <property type="entry name" value="DUF4217"/>
    <property type="match status" value="1"/>
</dbReference>
<evidence type="ECO:0000256" key="1">
    <source>
        <dbReference type="ARBA" id="ARBA00022741"/>
    </source>
</evidence>
<dbReference type="RefSeq" id="XP_068359419.1">
    <property type="nucleotide sequence ID" value="XM_068504517.1"/>
</dbReference>
<organism evidence="8 9">
    <name type="scientific">Tritrichomonas foetus</name>
    <dbReference type="NCBI Taxonomy" id="1144522"/>
    <lineage>
        <taxon>Eukaryota</taxon>
        <taxon>Metamonada</taxon>
        <taxon>Parabasalia</taxon>
        <taxon>Tritrichomonadida</taxon>
        <taxon>Tritrichomonadidae</taxon>
        <taxon>Tritrichomonas</taxon>
    </lineage>
</organism>
<dbReference type="GeneID" id="94839221"/>
<dbReference type="PROSITE" id="PS51194">
    <property type="entry name" value="HELICASE_CTER"/>
    <property type="match status" value="1"/>
</dbReference>
<evidence type="ECO:0000256" key="3">
    <source>
        <dbReference type="ARBA" id="ARBA00022806"/>
    </source>
</evidence>
<name>A0A1J4K508_9EUKA</name>
<dbReference type="SUPFAM" id="SSF52540">
    <property type="entry name" value="P-loop containing nucleoside triphosphate hydrolases"/>
    <property type="match status" value="1"/>
</dbReference>
<evidence type="ECO:0000313" key="9">
    <source>
        <dbReference type="Proteomes" id="UP000179807"/>
    </source>
</evidence>
<dbReference type="Pfam" id="PF13959">
    <property type="entry name" value="CTE_SPB4"/>
    <property type="match status" value="1"/>
</dbReference>
<comment type="catalytic activity">
    <reaction evidence="6">
        <text>ATP + H2O = ADP + phosphate + H(+)</text>
        <dbReference type="Rhea" id="RHEA:13065"/>
        <dbReference type="ChEBI" id="CHEBI:15377"/>
        <dbReference type="ChEBI" id="CHEBI:15378"/>
        <dbReference type="ChEBI" id="CHEBI:30616"/>
        <dbReference type="ChEBI" id="CHEBI:43474"/>
        <dbReference type="ChEBI" id="CHEBI:456216"/>
        <dbReference type="EC" id="3.6.4.13"/>
    </reaction>
</comment>
<evidence type="ECO:0000256" key="6">
    <source>
        <dbReference type="RuleBase" id="RU365068"/>
    </source>
</evidence>
<dbReference type="EMBL" id="MLAK01000730">
    <property type="protein sequence ID" value="OHT06283.1"/>
    <property type="molecule type" value="Genomic_DNA"/>
</dbReference>
<comment type="domain">
    <text evidence="6">The Q motif is unique to and characteristic of the DEAD box family of RNA helicases and controls ATP binding and hydrolysis.</text>
</comment>
<proteinExistence type="inferred from homology"/>
<keyword evidence="4 6" id="KW-0067">ATP-binding</keyword>
<evidence type="ECO:0000313" key="8">
    <source>
        <dbReference type="EMBL" id="OHT06283.1"/>
    </source>
</evidence>
<dbReference type="Gene3D" id="3.40.50.300">
    <property type="entry name" value="P-loop containing nucleotide triphosphate hydrolases"/>
    <property type="match status" value="1"/>
</dbReference>
<dbReference type="Pfam" id="PF00271">
    <property type="entry name" value="Helicase_C"/>
    <property type="match status" value="1"/>
</dbReference>
<dbReference type="AlphaFoldDB" id="A0A1J4K508"/>
<comment type="similarity">
    <text evidence="6">Belongs to the DEAD box helicase family.</text>
</comment>
<comment type="function">
    <text evidence="6">RNA helicase.</text>
</comment>
<dbReference type="EC" id="3.6.4.13" evidence="6"/>
<dbReference type="GO" id="GO:0003724">
    <property type="term" value="F:RNA helicase activity"/>
    <property type="evidence" value="ECO:0007669"/>
    <property type="project" value="UniProtKB-EC"/>
</dbReference>
<dbReference type="Proteomes" id="UP000179807">
    <property type="component" value="Unassembled WGS sequence"/>
</dbReference>